<reference evidence="1 2" key="1">
    <citation type="submission" date="2015-03" db="EMBL/GenBank/DDBJ databases">
        <title>Genome sequencing of Methylobacterium aquaticum DSM16371 type strain.</title>
        <authorList>
            <person name="Chaudhry V."/>
            <person name="Patil P.B."/>
        </authorList>
    </citation>
    <scope>NUCLEOTIDE SEQUENCE [LARGE SCALE GENOMIC DNA]</scope>
    <source>
        <strain evidence="1 2">DSM 16371</strain>
    </source>
</reference>
<organism evidence="1 2">
    <name type="scientific">Methylobacterium aquaticum</name>
    <dbReference type="NCBI Taxonomy" id="270351"/>
    <lineage>
        <taxon>Bacteria</taxon>
        <taxon>Pseudomonadati</taxon>
        <taxon>Pseudomonadota</taxon>
        <taxon>Alphaproteobacteria</taxon>
        <taxon>Hyphomicrobiales</taxon>
        <taxon>Methylobacteriaceae</taxon>
        <taxon>Methylobacterium</taxon>
    </lineage>
</organism>
<evidence type="ECO:0000313" key="1">
    <source>
        <dbReference type="EMBL" id="KMO34708.1"/>
    </source>
</evidence>
<sequence length="95" mass="10341">MVQACDTALNAWAETDAQAMAEDWNDGRVGQNVDIVFNATERAANLPASTHAGLQAKARLLARHYAPDFEDQEPDHAERLLLSLLRDLVGQGGRA</sequence>
<name>A0A0J6SMS6_9HYPH</name>
<proteinExistence type="predicted"/>
<dbReference type="AlphaFoldDB" id="A0A0J6SMS6"/>
<dbReference type="PATRIC" id="fig|270351.6.peg.113"/>
<dbReference type="EMBL" id="LABX01000101">
    <property type="protein sequence ID" value="KMO34708.1"/>
    <property type="molecule type" value="Genomic_DNA"/>
</dbReference>
<protein>
    <submittedName>
        <fullName evidence="1">Uncharacterized protein</fullName>
    </submittedName>
</protein>
<dbReference type="Proteomes" id="UP000035929">
    <property type="component" value="Unassembled WGS sequence"/>
</dbReference>
<evidence type="ECO:0000313" key="2">
    <source>
        <dbReference type="Proteomes" id="UP000035929"/>
    </source>
</evidence>
<gene>
    <name evidence="1" type="ORF">VP06_13660</name>
</gene>
<comment type="caution">
    <text evidence="1">The sequence shown here is derived from an EMBL/GenBank/DDBJ whole genome shotgun (WGS) entry which is preliminary data.</text>
</comment>
<accession>A0A0J6SMS6</accession>